<dbReference type="InterPro" id="IPR029052">
    <property type="entry name" value="Metallo-depent_PP-like"/>
</dbReference>
<evidence type="ECO:0000256" key="1">
    <source>
        <dbReference type="SAM" id="Coils"/>
    </source>
</evidence>
<feature type="coiled-coil region" evidence="1">
    <location>
        <begin position="237"/>
        <end position="264"/>
    </location>
</feature>
<dbReference type="HOGENOM" id="CLU_603728_0_0_7"/>
<keyword evidence="4" id="KW-1185">Reference proteome</keyword>
<dbReference type="eggNOG" id="COG0737">
    <property type="taxonomic scope" value="Bacteria"/>
</dbReference>
<organism evidence="3 4">
    <name type="scientific">Desulfurivibrio alkaliphilus (strain DSM 19089 / UNIQEM U267 / AHT2)</name>
    <dbReference type="NCBI Taxonomy" id="589865"/>
    <lineage>
        <taxon>Bacteria</taxon>
        <taxon>Pseudomonadati</taxon>
        <taxon>Thermodesulfobacteriota</taxon>
        <taxon>Desulfobulbia</taxon>
        <taxon>Desulfobulbales</taxon>
        <taxon>Desulfobulbaceae</taxon>
        <taxon>Desulfurivibrio</taxon>
    </lineage>
</organism>
<dbReference type="Proteomes" id="UP000001508">
    <property type="component" value="Chromosome"/>
</dbReference>
<dbReference type="AlphaFoldDB" id="D6Z1E0"/>
<dbReference type="Gene3D" id="1.10.1130.10">
    <property type="entry name" value="Flavocytochrome C3, Chain A"/>
    <property type="match status" value="1"/>
</dbReference>
<dbReference type="Gene3D" id="3.60.21.10">
    <property type="match status" value="1"/>
</dbReference>
<dbReference type="STRING" id="589865.DaAHT2_0691"/>
<name>D6Z1E0_DESAT</name>
<evidence type="ECO:0000313" key="3">
    <source>
        <dbReference type="EMBL" id="ADH85395.1"/>
    </source>
</evidence>
<evidence type="ECO:0000313" key="4">
    <source>
        <dbReference type="Proteomes" id="UP000001508"/>
    </source>
</evidence>
<dbReference type="KEGG" id="dak:DaAHT2_0691"/>
<dbReference type="SUPFAM" id="SSF56300">
    <property type="entry name" value="Metallo-dependent phosphatases"/>
    <property type="match status" value="1"/>
</dbReference>
<feature type="domain" description="Cytochrome c-552/4" evidence="2">
    <location>
        <begin position="329"/>
        <end position="397"/>
    </location>
</feature>
<evidence type="ECO:0000259" key="2">
    <source>
        <dbReference type="Pfam" id="PF13435"/>
    </source>
</evidence>
<dbReference type="EMBL" id="CP001940">
    <property type="protein sequence ID" value="ADH85395.1"/>
    <property type="molecule type" value="Genomic_DNA"/>
</dbReference>
<accession>D6Z1E0</accession>
<sequence length="453" mass="51154">MGFDAVGVNALDLAAGLDFLLTITAESQQPLWLSADLIDQARNKPPFPPGVVVKKGGNKVGVIALTGSLPSTINATTAADPAAKADKPAVPALRPWREVLPEQVAHFSAESDFLVLLSGLEATENEAIAAEFPEIHLLIVASRNSEANLRPRRVNNTVITSVGRQGKRLGLMEITWTPDQIWFDQELAQLEDKRQELDRLNWQWRSLQRSLQWVEKEHSATEVAEEPEKTESQKIYRQRMAAYQEELQQEIKALKKRVAALEETAGQRQAGSFHNQFFNLDHNYPEDEKMLRLVAAINEEINEIGRQQAIKNRQQQETREDFPYLGWQACAQCHQSQTANWQQSRHAQAYKTLEQRQRQYDPACIACHVTVDYQDDEVQALSLPSALRGVGCETCHGPGREHVATRNQPQATPGVIRRPQAETCRRCHTSEQSPDFNYLQSINYLEELCLPRP</sequence>
<proteinExistence type="predicted"/>
<dbReference type="Pfam" id="PF13435">
    <property type="entry name" value="Cytochrome_C554"/>
    <property type="match status" value="1"/>
</dbReference>
<protein>
    <submittedName>
        <fullName evidence="3">5'-nucleotidase/2' 3'-cyclic phosphodiesterase and related esterase-like protein</fullName>
    </submittedName>
</protein>
<dbReference type="InterPro" id="IPR036280">
    <property type="entry name" value="Multihaem_cyt_sf"/>
</dbReference>
<dbReference type="InParanoid" id="D6Z1E0"/>
<dbReference type="SUPFAM" id="SSF48695">
    <property type="entry name" value="Multiheme cytochromes"/>
    <property type="match status" value="1"/>
</dbReference>
<keyword evidence="1" id="KW-0175">Coiled coil</keyword>
<reference evidence="4" key="1">
    <citation type="submission" date="2010-02" db="EMBL/GenBank/DDBJ databases">
        <title>Complete sequence of Desulfurivibrio alkaliphilus AHT2.</title>
        <authorList>
            <consortium name="US DOE Joint Genome Institute"/>
            <person name="Pitluck S."/>
            <person name="Chertkov O."/>
            <person name="Detter J.C."/>
            <person name="Han C."/>
            <person name="Tapia R."/>
            <person name="Larimer F."/>
            <person name="Land M."/>
            <person name="Hauser L."/>
            <person name="Kyrpides N."/>
            <person name="Mikhailova N."/>
            <person name="Sorokin D.Y."/>
            <person name="Muyzer G."/>
            <person name="Woyke T."/>
        </authorList>
    </citation>
    <scope>NUCLEOTIDE SEQUENCE [LARGE SCALE GENOMIC DNA]</scope>
    <source>
        <strain evidence="4">DSM 19089 / UNIQEM U267 / AHT2</strain>
    </source>
</reference>
<dbReference type="OrthoDB" id="9814800at2"/>
<dbReference type="InterPro" id="IPR023155">
    <property type="entry name" value="Cyt_c-552/4"/>
</dbReference>
<gene>
    <name evidence="3" type="ordered locus">DaAHT2_0691</name>
</gene>